<dbReference type="GO" id="GO:0006801">
    <property type="term" value="P:superoxide metabolic process"/>
    <property type="evidence" value="ECO:0007669"/>
    <property type="project" value="InterPro"/>
</dbReference>
<organism evidence="2 3">
    <name type="scientific">Chryseosolibacter histidini</name>
    <dbReference type="NCBI Taxonomy" id="2782349"/>
    <lineage>
        <taxon>Bacteria</taxon>
        <taxon>Pseudomonadati</taxon>
        <taxon>Bacteroidota</taxon>
        <taxon>Cytophagia</taxon>
        <taxon>Cytophagales</taxon>
        <taxon>Chryseotaleaceae</taxon>
        <taxon>Chryseosolibacter</taxon>
    </lineage>
</organism>
<dbReference type="GO" id="GO:0046872">
    <property type="term" value="F:metal ion binding"/>
    <property type="evidence" value="ECO:0007669"/>
    <property type="project" value="InterPro"/>
</dbReference>
<dbReference type="RefSeq" id="WP_254164072.1">
    <property type="nucleotide sequence ID" value="NZ_JAHESF010000013.1"/>
</dbReference>
<keyword evidence="3" id="KW-1185">Reference proteome</keyword>
<evidence type="ECO:0000313" key="2">
    <source>
        <dbReference type="EMBL" id="MBT1698174.1"/>
    </source>
</evidence>
<protein>
    <recommendedName>
        <fullName evidence="4">CHRD domain-containing protein</fullName>
    </recommendedName>
</protein>
<evidence type="ECO:0008006" key="4">
    <source>
        <dbReference type="Google" id="ProtNLM"/>
    </source>
</evidence>
<gene>
    <name evidence="2" type="ORF">KK083_14880</name>
</gene>
<reference evidence="2 3" key="1">
    <citation type="submission" date="2021-05" db="EMBL/GenBank/DDBJ databases">
        <title>A Polyphasic approach of four new species of the genus Ohtaekwangia: Ohtaekwangia histidinii sp. nov., Ohtaekwangia cretensis sp. nov., Ohtaekwangia indiensis sp. nov., Ohtaekwangia reichenbachii sp. nov. from diverse environment.</title>
        <authorList>
            <person name="Octaviana S."/>
        </authorList>
    </citation>
    <scope>NUCLEOTIDE SEQUENCE [LARGE SCALE GENOMIC DNA]</scope>
    <source>
        <strain evidence="2 3">PWU4</strain>
    </source>
</reference>
<dbReference type="Proteomes" id="UP001319200">
    <property type="component" value="Unassembled WGS sequence"/>
</dbReference>
<proteinExistence type="inferred from homology"/>
<dbReference type="AlphaFoldDB" id="A0AAP2DPX8"/>
<sequence>MKRLGLLLSLVVFLNACQENEPVQSDLTGNETTYALHSGSDYPVNGTVTFKEVKDGSTRITVALSGTEGNIKHPVHLHLGNITTPDADVAALLNPVLGQTGISETSLKQLADESSITYQQLVQLNACIKIHLAESGPDKNIILAGGNIGAAVTDDSSTGRLGMRTCKSE</sequence>
<dbReference type="EMBL" id="JAHESF010000013">
    <property type="protein sequence ID" value="MBT1698174.1"/>
    <property type="molecule type" value="Genomic_DNA"/>
</dbReference>
<name>A0AAP2DPX8_9BACT</name>
<comment type="caution">
    <text evidence="2">The sequence shown here is derived from an EMBL/GenBank/DDBJ whole genome shotgun (WGS) entry which is preliminary data.</text>
</comment>
<dbReference type="SUPFAM" id="SSF49329">
    <property type="entry name" value="Cu,Zn superoxide dismutase-like"/>
    <property type="match status" value="1"/>
</dbReference>
<accession>A0AAP2DPX8</accession>
<evidence type="ECO:0000256" key="1">
    <source>
        <dbReference type="ARBA" id="ARBA00010457"/>
    </source>
</evidence>
<comment type="similarity">
    <text evidence="1">Belongs to the Cu-Zn superoxide dismutase family.</text>
</comment>
<evidence type="ECO:0000313" key="3">
    <source>
        <dbReference type="Proteomes" id="UP001319200"/>
    </source>
</evidence>
<dbReference type="Gene3D" id="2.60.40.200">
    <property type="entry name" value="Superoxide dismutase, copper/zinc binding domain"/>
    <property type="match status" value="1"/>
</dbReference>
<dbReference type="InterPro" id="IPR036423">
    <property type="entry name" value="SOD-like_Cu/Zn_dom_sf"/>
</dbReference>